<feature type="transmembrane region" description="Helical" evidence="9">
    <location>
        <begin position="433"/>
        <end position="452"/>
    </location>
</feature>
<dbReference type="InterPro" id="IPR001898">
    <property type="entry name" value="SLC13A/DASS"/>
</dbReference>
<sequence length="523" mass="53728">MNHAERTPSAVRTRPTAADPDDPTTAGPDRRPGREWIGLVLGPTVGALLYFLLPASPGLTPEGRTTAALVASIAVWWMTEALPLSATALVPIVVFPLAGVLELGDVTAAYGNPTIFLFLGGFAIALAMQKWNLHSRIALSTVRVVGTNPGRLVLGVMVATAFLSMWVSNTATALMMIPIGISVLALVDRQSGGTLARGDVQHFGASLMLAIAYAATIGGLATLVGSPPNLVLAGLARTSLGVDISFAGWMAVGVPISIVMLVLAWLLLTKVQYRPRIGEIAGGKQVISEELAKLGRISAGEWTVAIVFVVTAGLWVSRSWLADWTALTDVAPFVTLLTDGGIAVAALVALFLVPVKGNGGRGALDWGTLQKGVPWGVLILFGGGLAIAESVQSSGLDTYIGESFSGLGTLPTILLVAAVALIILALTELTSNTATAATFLPVIAGVAGGIGVDPLLLLVPAAFAATCSFMLPVGTPPNAIVFGTGRVTMGQMVASGVWLNLLAVLVLTLAVYALGPWALGIGS</sequence>
<dbReference type="RefSeq" id="WP_370720528.1">
    <property type="nucleotide sequence ID" value="NZ_JBGGTQ010000010.1"/>
</dbReference>
<evidence type="ECO:0000256" key="3">
    <source>
        <dbReference type="ARBA" id="ARBA00020150"/>
    </source>
</evidence>
<feature type="transmembrane region" description="Helical" evidence="9">
    <location>
        <begin position="110"/>
        <end position="128"/>
    </location>
</feature>
<evidence type="ECO:0000256" key="1">
    <source>
        <dbReference type="ARBA" id="ARBA00004141"/>
    </source>
</evidence>
<evidence type="ECO:0000256" key="8">
    <source>
        <dbReference type="SAM" id="MobiDB-lite"/>
    </source>
</evidence>
<feature type="transmembrane region" description="Helical" evidence="9">
    <location>
        <begin position="173"/>
        <end position="191"/>
    </location>
</feature>
<name>A0ABV4I6I4_9ACTN</name>
<evidence type="ECO:0000313" key="10">
    <source>
        <dbReference type="EMBL" id="MEZ0494297.1"/>
    </source>
</evidence>
<proteinExistence type="inferred from homology"/>
<keyword evidence="4 9" id="KW-0812">Transmembrane</keyword>
<feature type="transmembrane region" description="Helical" evidence="9">
    <location>
        <begin position="333"/>
        <end position="353"/>
    </location>
</feature>
<feature type="transmembrane region" description="Helical" evidence="9">
    <location>
        <begin position="458"/>
        <end position="485"/>
    </location>
</feature>
<dbReference type="PANTHER" id="PTHR10283:SF82">
    <property type="entry name" value="SOLUTE CARRIER FAMILY 13 MEMBER 2"/>
    <property type="match status" value="1"/>
</dbReference>
<evidence type="ECO:0000256" key="4">
    <source>
        <dbReference type="ARBA" id="ARBA00022692"/>
    </source>
</evidence>
<comment type="caution">
    <text evidence="10">The sequence shown here is derived from an EMBL/GenBank/DDBJ whole genome shotgun (WGS) entry which is preliminary data.</text>
</comment>
<gene>
    <name evidence="10" type="ORF">AB2L28_18830</name>
</gene>
<comment type="subcellular location">
    <subcellularLocation>
        <location evidence="1">Membrane</location>
        <topology evidence="1">Multi-pass membrane protein</topology>
    </subcellularLocation>
</comment>
<evidence type="ECO:0000313" key="11">
    <source>
        <dbReference type="Proteomes" id="UP001566476"/>
    </source>
</evidence>
<dbReference type="Proteomes" id="UP001566476">
    <property type="component" value="Unassembled WGS sequence"/>
</dbReference>
<organism evidence="10 11">
    <name type="scientific">Kineococcus mangrovi</name>
    <dbReference type="NCBI Taxonomy" id="1660183"/>
    <lineage>
        <taxon>Bacteria</taxon>
        <taxon>Bacillati</taxon>
        <taxon>Actinomycetota</taxon>
        <taxon>Actinomycetes</taxon>
        <taxon>Kineosporiales</taxon>
        <taxon>Kineosporiaceae</taxon>
        <taxon>Kineococcus</taxon>
    </lineage>
</organism>
<feature type="transmembrane region" description="Helical" evidence="9">
    <location>
        <begin position="67"/>
        <end position="98"/>
    </location>
</feature>
<evidence type="ECO:0000256" key="5">
    <source>
        <dbReference type="ARBA" id="ARBA00022989"/>
    </source>
</evidence>
<feature type="transmembrane region" description="Helical" evidence="9">
    <location>
        <begin position="246"/>
        <end position="268"/>
    </location>
</feature>
<feature type="transmembrane region" description="Helical" evidence="9">
    <location>
        <begin position="302"/>
        <end position="321"/>
    </location>
</feature>
<dbReference type="NCBIfam" id="TIGR00785">
    <property type="entry name" value="dass"/>
    <property type="match status" value="1"/>
</dbReference>
<keyword evidence="11" id="KW-1185">Reference proteome</keyword>
<comment type="similarity">
    <text evidence="2">Belongs to the SLC13A/DASS transporter (TC 2.A.47) family. NADC subfamily.</text>
</comment>
<feature type="transmembrane region" description="Helical" evidence="9">
    <location>
        <begin position="203"/>
        <end position="226"/>
    </location>
</feature>
<evidence type="ECO:0000256" key="9">
    <source>
        <dbReference type="SAM" id="Phobius"/>
    </source>
</evidence>
<feature type="region of interest" description="Disordered" evidence="8">
    <location>
        <begin position="1"/>
        <end position="33"/>
    </location>
</feature>
<dbReference type="PANTHER" id="PTHR10283">
    <property type="entry name" value="SOLUTE CARRIER FAMILY 13 MEMBER"/>
    <property type="match status" value="1"/>
</dbReference>
<evidence type="ECO:0000256" key="6">
    <source>
        <dbReference type="ARBA" id="ARBA00023136"/>
    </source>
</evidence>
<feature type="transmembrane region" description="Helical" evidence="9">
    <location>
        <begin position="404"/>
        <end position="426"/>
    </location>
</feature>
<protein>
    <recommendedName>
        <fullName evidence="3">Sodium-dependent dicarboxylate transporter SdcS</fullName>
    </recommendedName>
    <alternativeName>
        <fullName evidence="7">Na(+)/dicarboxylate symporter</fullName>
    </alternativeName>
</protein>
<dbReference type="Pfam" id="PF00939">
    <property type="entry name" value="Na_sulph_symp"/>
    <property type="match status" value="1"/>
</dbReference>
<feature type="transmembrane region" description="Helical" evidence="9">
    <location>
        <begin position="373"/>
        <end position="392"/>
    </location>
</feature>
<evidence type="ECO:0000256" key="2">
    <source>
        <dbReference type="ARBA" id="ARBA00006772"/>
    </source>
</evidence>
<feature type="transmembrane region" description="Helical" evidence="9">
    <location>
        <begin position="36"/>
        <end position="55"/>
    </location>
</feature>
<evidence type="ECO:0000256" key="7">
    <source>
        <dbReference type="ARBA" id="ARBA00031174"/>
    </source>
</evidence>
<dbReference type="EMBL" id="JBGGTQ010000010">
    <property type="protein sequence ID" value="MEZ0494297.1"/>
    <property type="molecule type" value="Genomic_DNA"/>
</dbReference>
<accession>A0ABV4I6I4</accession>
<reference evidence="10 11" key="1">
    <citation type="submission" date="2024-07" db="EMBL/GenBank/DDBJ databases">
        <authorList>
            <person name="Thanompreechachai J."/>
            <person name="Duangmal K."/>
        </authorList>
    </citation>
    <scope>NUCLEOTIDE SEQUENCE [LARGE SCALE GENOMIC DNA]</scope>
    <source>
        <strain evidence="10 11">TBRC 1896</strain>
    </source>
</reference>
<feature type="compositionally biased region" description="Low complexity" evidence="8">
    <location>
        <begin position="12"/>
        <end position="27"/>
    </location>
</feature>
<feature type="transmembrane region" description="Helical" evidence="9">
    <location>
        <begin position="497"/>
        <end position="519"/>
    </location>
</feature>
<keyword evidence="5 9" id="KW-1133">Transmembrane helix</keyword>
<keyword evidence="6 9" id="KW-0472">Membrane</keyword>
<dbReference type="CDD" id="cd01115">
    <property type="entry name" value="SLC13_permease"/>
    <property type="match status" value="1"/>
</dbReference>